<keyword evidence="3" id="KW-0813">Transport</keyword>
<dbReference type="GO" id="GO:0042910">
    <property type="term" value="F:xenobiotic transmembrane transporter activity"/>
    <property type="evidence" value="ECO:0007669"/>
    <property type="project" value="TreeGrafter"/>
</dbReference>
<evidence type="ECO:0000256" key="1">
    <source>
        <dbReference type="ARBA" id="ARBA00004651"/>
    </source>
</evidence>
<feature type="transmembrane region" description="Helical" evidence="8">
    <location>
        <begin position="476"/>
        <end position="501"/>
    </location>
</feature>
<dbReference type="InterPro" id="IPR004763">
    <property type="entry name" value="CusA-like"/>
</dbReference>
<dbReference type="Gene3D" id="3.30.2090.10">
    <property type="entry name" value="Multidrug efflux transporter AcrB TolC docking domain, DN and DC subdomains"/>
    <property type="match status" value="2"/>
</dbReference>
<dbReference type="SUPFAM" id="SSF82693">
    <property type="entry name" value="Multidrug efflux transporter AcrB pore domain, PN1, PN2, PC1 and PC2 subdomains"/>
    <property type="match status" value="3"/>
</dbReference>
<gene>
    <name evidence="9" type="ORF">GKD70_21040</name>
</gene>
<keyword evidence="7 8" id="KW-0472">Membrane</keyword>
<name>A0A9Q4MUG2_PARDI</name>
<evidence type="ECO:0000256" key="5">
    <source>
        <dbReference type="ARBA" id="ARBA00022692"/>
    </source>
</evidence>
<proteinExistence type="inferred from homology"/>
<dbReference type="Gene3D" id="3.30.70.1440">
    <property type="entry name" value="Multidrug efflux transporter AcrB pore domain"/>
    <property type="match status" value="1"/>
</dbReference>
<evidence type="ECO:0000256" key="6">
    <source>
        <dbReference type="ARBA" id="ARBA00022989"/>
    </source>
</evidence>
<comment type="caution">
    <text evidence="9">The sequence shown here is derived from an EMBL/GenBank/DDBJ whole genome shotgun (WGS) entry which is preliminary data.</text>
</comment>
<feature type="transmembrane region" description="Helical" evidence="8">
    <location>
        <begin position="995"/>
        <end position="1021"/>
    </location>
</feature>
<dbReference type="GO" id="GO:0005886">
    <property type="term" value="C:plasma membrane"/>
    <property type="evidence" value="ECO:0007669"/>
    <property type="project" value="UniProtKB-SubCell"/>
</dbReference>
<evidence type="ECO:0000256" key="3">
    <source>
        <dbReference type="ARBA" id="ARBA00022448"/>
    </source>
</evidence>
<comment type="similarity">
    <text evidence="2">Belongs to the resistance-nodulation-cell division (RND) (TC 2.A.6) family.</text>
</comment>
<protein>
    <submittedName>
        <fullName evidence="9">CusA/CzcA family heavy metal efflux RND transporter</fullName>
    </submittedName>
</protein>
<dbReference type="GO" id="GO:0008324">
    <property type="term" value="F:monoatomic cation transmembrane transporter activity"/>
    <property type="evidence" value="ECO:0007669"/>
    <property type="project" value="InterPro"/>
</dbReference>
<feature type="transmembrane region" description="Helical" evidence="8">
    <location>
        <begin position="446"/>
        <end position="464"/>
    </location>
</feature>
<sequence>MLNKIIYYSLHNRLVILVCALLLMIWGTYTAFNTDVDVFPDLNAPTVVIMTEANGMAPEEVERLVTFPVETAVNGAMDVRRVRSSSTTGFSVVWVEFDWGTDIYRARQIVSEKLAVLGESLPENVGKPTLGPQSSILGEMMILGLTADSTSLLDLRTIADWTIRPRLLSTGGVAQVAVIGGDIKEYQILLDPARMKHYGVGLNEVLDVCRNMNRNANGGVLYEFSNEYIIRGVLSTSKAEEIAQGVVKTVNEYPVTLGDIATVKIGGKSPKLGTASERTKPAVLITVTKQPDTSTEKLTEKLDEIVVDLRKNLPADVHVSTDIFRQSHFIDNSINNVKKSLFEGSFFVVIVLFLFLMNIRTTVISLVALPLSLLVSIIVLHYMGLTINTMSLGGMAIAIGSLVDDAIVDVENVYKRIRENRLLPPDQQRSTLEVVYDASREVRMPILNSTLIIVVSFVPLFFLSGMEGRMLVPLGIAFIVALFASTVVALTLTPVLCSYLLNRKATGMKELREAWIARKLKVVYKRALELALAYQKWVLGTTIALFVVALVIFFHLGRSFLPPFNEGSFTINVNSLPGISLDESDQIGRRAEALLLQVPEIKTVARKTGRAELDEHALGVNVSEIEAPFELQDRSRDEVMNDVRKKLSTISGANIEIGQPISHRIDAMLSGTEANIAIKLFGTDLNLMFTVGNQIKAAIQTIPGLVDLKVEQQIERPQLTITPKRELLAKYGIPLPEFEEYINVMLGGEAVSQVYDDGKSFDLTVKTSDASRATIDDISNLMIDAAGQKVPLSYVADIRSVTGPNTINRENVQRKIVISANVSERDLRSVVNEIQDRVEANIRLPEGYHIEYGGQFESEAAASRTLLLTSLMSLLVIFMLLYNEFKDVKESGVILLNLPLALIGGVIILWLTSGEISIPAIIGFISLFGIATRNGMLLISHYTHLRGEGMGLRESVIQGSLDRLNPILMTALSSALALIPLALNGDLPGNEIQSPMATVILGGLLTSTFLNGFIIPIVYLIMNKNKE</sequence>
<feature type="transmembrane region" description="Helical" evidence="8">
    <location>
        <begin position="918"/>
        <end position="943"/>
    </location>
</feature>
<reference evidence="9 10" key="1">
    <citation type="journal article" date="2019" name="Nat. Med.">
        <title>A library of human gut bacterial isolates paired with longitudinal multiomics data enables mechanistic microbiome research.</title>
        <authorList>
            <person name="Poyet M."/>
            <person name="Groussin M."/>
            <person name="Gibbons S.M."/>
            <person name="Avila-Pacheco J."/>
            <person name="Jiang X."/>
            <person name="Kearney S.M."/>
            <person name="Perrotta A.R."/>
            <person name="Berdy B."/>
            <person name="Zhao S."/>
            <person name="Lieberman T.D."/>
            <person name="Swanson P.K."/>
            <person name="Smith M."/>
            <person name="Roesemann S."/>
            <person name="Alexander J.E."/>
            <person name="Rich S.A."/>
            <person name="Livny J."/>
            <person name="Vlamakis H."/>
            <person name="Clish C."/>
            <person name="Bullock K."/>
            <person name="Deik A."/>
            <person name="Scott J."/>
            <person name="Pierce K.A."/>
            <person name="Xavier R.J."/>
            <person name="Alm E.J."/>
        </authorList>
    </citation>
    <scope>NUCLEOTIDE SEQUENCE [LARGE SCALE GENOMIC DNA]</scope>
    <source>
        <strain evidence="9 10">BIOML-A20</strain>
    </source>
</reference>
<dbReference type="RefSeq" id="WP_172725003.1">
    <property type="nucleotide sequence ID" value="NZ_WKMN01000064.1"/>
</dbReference>
<keyword evidence="6 8" id="KW-1133">Transmembrane helix</keyword>
<evidence type="ECO:0000256" key="2">
    <source>
        <dbReference type="ARBA" id="ARBA00010942"/>
    </source>
</evidence>
<feature type="transmembrane region" description="Helical" evidence="8">
    <location>
        <begin position="894"/>
        <end position="912"/>
    </location>
</feature>
<feature type="transmembrane region" description="Helical" evidence="8">
    <location>
        <begin position="363"/>
        <end position="383"/>
    </location>
</feature>
<dbReference type="Gene3D" id="1.20.1640.10">
    <property type="entry name" value="Multidrug efflux transporter AcrB transmembrane domain"/>
    <property type="match status" value="2"/>
</dbReference>
<feature type="transmembrane region" description="Helical" evidence="8">
    <location>
        <begin position="865"/>
        <end position="882"/>
    </location>
</feature>
<dbReference type="PRINTS" id="PR00702">
    <property type="entry name" value="ACRIFLAVINRP"/>
</dbReference>
<dbReference type="Gene3D" id="3.30.70.1320">
    <property type="entry name" value="Multidrug efflux transporter AcrB pore domain like"/>
    <property type="match status" value="1"/>
</dbReference>
<dbReference type="PANTHER" id="PTHR32063">
    <property type="match status" value="1"/>
</dbReference>
<evidence type="ECO:0000256" key="7">
    <source>
        <dbReference type="ARBA" id="ARBA00023136"/>
    </source>
</evidence>
<dbReference type="InterPro" id="IPR001036">
    <property type="entry name" value="Acrflvin-R"/>
</dbReference>
<keyword evidence="4" id="KW-1003">Cell membrane</keyword>
<evidence type="ECO:0000256" key="8">
    <source>
        <dbReference type="SAM" id="Phobius"/>
    </source>
</evidence>
<dbReference type="PANTHER" id="PTHR32063:SF4">
    <property type="entry name" value="SLR6043 PROTEIN"/>
    <property type="match status" value="1"/>
</dbReference>
<keyword evidence="5 8" id="KW-0812">Transmembrane</keyword>
<feature type="transmembrane region" description="Helical" evidence="8">
    <location>
        <begin position="964"/>
        <end position="983"/>
    </location>
</feature>
<dbReference type="AlphaFoldDB" id="A0A9Q4MUG2"/>
<organism evidence="9 10">
    <name type="scientific">Parabacteroides distasonis</name>
    <dbReference type="NCBI Taxonomy" id="823"/>
    <lineage>
        <taxon>Bacteria</taxon>
        <taxon>Pseudomonadati</taxon>
        <taxon>Bacteroidota</taxon>
        <taxon>Bacteroidia</taxon>
        <taxon>Bacteroidales</taxon>
        <taxon>Tannerellaceae</taxon>
        <taxon>Parabacteroides</taxon>
    </lineage>
</organism>
<dbReference type="SUPFAM" id="SSF82866">
    <property type="entry name" value="Multidrug efflux transporter AcrB transmembrane domain"/>
    <property type="match status" value="2"/>
</dbReference>
<feature type="transmembrane region" description="Helical" evidence="8">
    <location>
        <begin position="537"/>
        <end position="556"/>
    </location>
</feature>
<dbReference type="Gene3D" id="3.30.70.1430">
    <property type="entry name" value="Multidrug efflux transporter AcrB pore domain"/>
    <property type="match status" value="2"/>
</dbReference>
<evidence type="ECO:0000256" key="4">
    <source>
        <dbReference type="ARBA" id="ARBA00022475"/>
    </source>
</evidence>
<evidence type="ECO:0000313" key="10">
    <source>
        <dbReference type="Proteomes" id="UP000441609"/>
    </source>
</evidence>
<dbReference type="Proteomes" id="UP000441609">
    <property type="component" value="Unassembled WGS sequence"/>
</dbReference>
<dbReference type="SUPFAM" id="SSF82714">
    <property type="entry name" value="Multidrug efflux transporter AcrB TolC docking domain, DN and DC subdomains"/>
    <property type="match status" value="2"/>
</dbReference>
<accession>A0A9Q4MUG2</accession>
<feature type="transmembrane region" description="Helical" evidence="8">
    <location>
        <begin position="340"/>
        <end position="356"/>
    </location>
</feature>
<dbReference type="NCBIfam" id="TIGR00914">
    <property type="entry name" value="2A0601"/>
    <property type="match status" value="1"/>
</dbReference>
<dbReference type="InterPro" id="IPR027463">
    <property type="entry name" value="AcrB_DN_DC_subdom"/>
</dbReference>
<comment type="subcellular location">
    <subcellularLocation>
        <location evidence="1">Cell membrane</location>
        <topology evidence="1">Multi-pass membrane protein</topology>
    </subcellularLocation>
</comment>
<dbReference type="EMBL" id="WKMO01000031">
    <property type="protein sequence ID" value="MSB75752.1"/>
    <property type="molecule type" value="Genomic_DNA"/>
</dbReference>
<dbReference type="Pfam" id="PF00873">
    <property type="entry name" value="ACR_tran"/>
    <property type="match status" value="1"/>
</dbReference>
<evidence type="ECO:0000313" key="9">
    <source>
        <dbReference type="EMBL" id="MSB75752.1"/>
    </source>
</evidence>